<reference evidence="5 6" key="1">
    <citation type="journal article" date="2014" name="PLoS Genet.">
        <title>Phylogenetically driven sequencing of extremely halophilic archaea reveals strategies for static and dynamic osmo-response.</title>
        <authorList>
            <person name="Becker E.A."/>
            <person name="Seitzer P.M."/>
            <person name="Tritt A."/>
            <person name="Larsen D."/>
            <person name="Krusor M."/>
            <person name="Yao A.I."/>
            <person name="Wu D."/>
            <person name="Madern D."/>
            <person name="Eisen J.A."/>
            <person name="Darling A.E."/>
            <person name="Facciotti M.T."/>
        </authorList>
    </citation>
    <scope>NUCLEOTIDE SEQUENCE [LARGE SCALE GENOMIC DNA]</scope>
    <source>
        <strain evidence="5 6">DSM 8989</strain>
    </source>
</reference>
<keyword evidence="2" id="KW-0472">Membrane</keyword>
<proteinExistence type="predicted"/>
<dbReference type="OrthoDB" id="325633at2157"/>
<accession>M0N490</accession>
<dbReference type="STRING" id="1227456.C450_11358"/>
<dbReference type="EMBL" id="AOME01000054">
    <property type="protein sequence ID" value="EMA52691.1"/>
    <property type="molecule type" value="Genomic_DNA"/>
</dbReference>
<gene>
    <name evidence="5" type="ORF">C450_11358</name>
</gene>
<feature type="compositionally biased region" description="Low complexity" evidence="1">
    <location>
        <begin position="618"/>
        <end position="630"/>
    </location>
</feature>
<evidence type="ECO:0000259" key="4">
    <source>
        <dbReference type="Pfam" id="PF25162"/>
    </source>
</evidence>
<evidence type="ECO:0000313" key="5">
    <source>
        <dbReference type="EMBL" id="EMA52691.1"/>
    </source>
</evidence>
<dbReference type="AlphaFoldDB" id="M0N490"/>
<dbReference type="InterPro" id="IPR057149">
    <property type="entry name" value="DUF7827"/>
</dbReference>
<feature type="transmembrane region" description="Helical" evidence="2">
    <location>
        <begin position="31"/>
        <end position="51"/>
    </location>
</feature>
<keyword evidence="2" id="KW-1133">Transmembrane helix</keyword>
<dbReference type="InterPro" id="IPR055706">
    <property type="entry name" value="Slg1/2_DUF7282"/>
</dbReference>
<dbReference type="Pfam" id="PF23951">
    <property type="entry name" value="DUF7282"/>
    <property type="match status" value="1"/>
</dbReference>
<evidence type="ECO:0000313" key="6">
    <source>
        <dbReference type="Proteomes" id="UP000011625"/>
    </source>
</evidence>
<evidence type="ECO:0008006" key="7">
    <source>
        <dbReference type="Google" id="ProtNLM"/>
    </source>
</evidence>
<feature type="transmembrane region" description="Helical" evidence="2">
    <location>
        <begin position="651"/>
        <end position="670"/>
    </location>
</feature>
<feature type="domain" description="DUF7827" evidence="4">
    <location>
        <begin position="92"/>
        <end position="202"/>
    </location>
</feature>
<feature type="region of interest" description="Disordered" evidence="1">
    <location>
        <begin position="618"/>
        <end position="648"/>
    </location>
</feature>
<name>M0N490_9EURY</name>
<organism evidence="5 6">
    <name type="scientific">Halococcus salifodinae DSM 8989</name>
    <dbReference type="NCBI Taxonomy" id="1227456"/>
    <lineage>
        <taxon>Archaea</taxon>
        <taxon>Methanobacteriati</taxon>
        <taxon>Methanobacteriota</taxon>
        <taxon>Stenosarchaea group</taxon>
        <taxon>Halobacteria</taxon>
        <taxon>Halobacteriales</taxon>
        <taxon>Halococcaceae</taxon>
        <taxon>Halococcus</taxon>
    </lineage>
</organism>
<evidence type="ECO:0000256" key="1">
    <source>
        <dbReference type="SAM" id="MobiDB-lite"/>
    </source>
</evidence>
<sequence>MFALHGRGVGWSGDMQTRRYRTVTSDHRERAAGCWLAVLVILAAFGGAAFLGPASAQGTDVAANGTAAPTNDSQSSINETQFQRGETNETNETNASVATFNRSTVAEDRGDIAAIGLNISGTNETTVTVGSPAVNYETNVTVADGGDGQVTLLMNSYLAGTTENESQAYDTLADEDSIVRTNRTTERLDAPLDTSTYNLSATVDGRETDTATLRLAERTSNELVTWTAPAESFDNVTNASEVAAAIENDRITTTDSVAVGDVLVLQSKLSGVYGAFAAANFTELVERGMFNLTVRQTNPGTNRRPKQLDLDRSLANDSIRVIPDPDTDILYVNIDTEAAVFERGPPRPGDEFETELTVREESSLATSNQSIGANVTAIGAELGLSDVSLAAGDGQTVTGTTSVAPKSEVTISLTANGTGSFVKTNTTTVSPNGTFATTFNLSETSPNTTVDVRAVGPLNTSDDITVPVRPSQESEPMAGGARLTAADQTTTGETVRIRNATLADGGYVVVHAPNASESPVGSVLGTSSYLENGTTENVTVTLGQPLTESTDVVVMAHRDTNDNGVFDFVSSNGSEDGPYTSAGSTAAGAETSAEAATVTGAAANDGEPVATTVSVTVNNTTTTGEGSDTTAVGSANGTDASGQTTSENGPGFGITAAVVAAVAAAVAVAARRTRRE</sequence>
<dbReference type="PATRIC" id="fig|1227456.3.peg.2306"/>
<feature type="region of interest" description="Disordered" evidence="1">
    <location>
        <begin position="469"/>
        <end position="490"/>
    </location>
</feature>
<protein>
    <recommendedName>
        <fullName evidence="7">PGF-CTERM sorting domain-containing protein</fullName>
    </recommendedName>
</protein>
<comment type="caution">
    <text evidence="5">The sequence shown here is derived from an EMBL/GenBank/DDBJ whole genome shotgun (WGS) entry which is preliminary data.</text>
</comment>
<dbReference type="Proteomes" id="UP000011625">
    <property type="component" value="Unassembled WGS sequence"/>
</dbReference>
<dbReference type="NCBIfam" id="NF045517">
    <property type="entry name" value="halo_surf_dom"/>
    <property type="match status" value="1"/>
</dbReference>
<dbReference type="Pfam" id="PF25162">
    <property type="entry name" value="DUF7827"/>
    <property type="match status" value="1"/>
</dbReference>
<evidence type="ECO:0000256" key="2">
    <source>
        <dbReference type="SAM" id="Phobius"/>
    </source>
</evidence>
<feature type="compositionally biased region" description="Polar residues" evidence="1">
    <location>
        <begin position="631"/>
        <end position="648"/>
    </location>
</feature>
<feature type="domain" description="DUF7282" evidence="3">
    <location>
        <begin position="481"/>
        <end position="586"/>
    </location>
</feature>
<keyword evidence="6" id="KW-1185">Reference proteome</keyword>
<evidence type="ECO:0000259" key="3">
    <source>
        <dbReference type="Pfam" id="PF23951"/>
    </source>
</evidence>
<keyword evidence="2" id="KW-0812">Transmembrane</keyword>